<comment type="caution">
    <text evidence="4">The sequence shown here is derived from an EMBL/GenBank/DDBJ whole genome shotgun (WGS) entry which is preliminary data.</text>
</comment>
<organism evidence="4 5">
    <name type="scientific">Neonectria magnoliae</name>
    <dbReference type="NCBI Taxonomy" id="2732573"/>
    <lineage>
        <taxon>Eukaryota</taxon>
        <taxon>Fungi</taxon>
        <taxon>Dikarya</taxon>
        <taxon>Ascomycota</taxon>
        <taxon>Pezizomycotina</taxon>
        <taxon>Sordariomycetes</taxon>
        <taxon>Hypocreomycetidae</taxon>
        <taxon>Hypocreales</taxon>
        <taxon>Nectriaceae</taxon>
        <taxon>Neonectria</taxon>
    </lineage>
</organism>
<evidence type="ECO:0000259" key="3">
    <source>
        <dbReference type="Pfam" id="PF00176"/>
    </source>
</evidence>
<keyword evidence="5" id="KW-1185">Reference proteome</keyword>
<reference evidence="4 5" key="1">
    <citation type="journal article" date="2025" name="Microbiol. Resour. Announc.">
        <title>Draft genome sequences for Neonectria magnoliae and Neonectria punicea, canker pathogens of Liriodendron tulipifera and Acer saccharum in West Virginia.</title>
        <authorList>
            <person name="Petronek H.M."/>
            <person name="Kasson M.T."/>
            <person name="Metheny A.M."/>
            <person name="Stauder C.M."/>
            <person name="Lovett B."/>
            <person name="Lynch S.C."/>
            <person name="Garnas J.R."/>
            <person name="Kasson L.R."/>
            <person name="Stajich J.E."/>
        </authorList>
    </citation>
    <scope>NUCLEOTIDE SEQUENCE [LARGE SCALE GENOMIC DNA]</scope>
    <source>
        <strain evidence="4 5">NRRL 64651</strain>
    </source>
</reference>
<accession>A0ABR1H280</accession>
<name>A0ABR1H280_9HYPO</name>
<keyword evidence="2" id="KW-0067">ATP-binding</keyword>
<evidence type="ECO:0000313" key="4">
    <source>
        <dbReference type="EMBL" id="KAK7415183.1"/>
    </source>
</evidence>
<gene>
    <name evidence="4" type="ORF">QQZ08_012411</name>
</gene>
<feature type="domain" description="SNF2 N-terminal" evidence="3">
    <location>
        <begin position="30"/>
        <end position="104"/>
    </location>
</feature>
<evidence type="ECO:0000313" key="5">
    <source>
        <dbReference type="Proteomes" id="UP001498421"/>
    </source>
</evidence>
<dbReference type="InterPro" id="IPR000330">
    <property type="entry name" value="SNF2_N"/>
</dbReference>
<proteinExistence type="predicted"/>
<protein>
    <recommendedName>
        <fullName evidence="3">SNF2 N-terminal domain-containing protein</fullName>
    </recommendedName>
</protein>
<dbReference type="InterPro" id="IPR038718">
    <property type="entry name" value="SNF2-like_sf"/>
</dbReference>
<dbReference type="SUPFAM" id="SSF52540">
    <property type="entry name" value="P-loop containing nucleoside triphosphate hydrolases"/>
    <property type="match status" value="1"/>
</dbReference>
<dbReference type="Gene3D" id="3.40.50.10810">
    <property type="entry name" value="Tandem AAA-ATPase domain"/>
    <property type="match status" value="1"/>
</dbReference>
<dbReference type="Pfam" id="PF00176">
    <property type="entry name" value="SNF2-rel_dom"/>
    <property type="match status" value="1"/>
</dbReference>
<dbReference type="Proteomes" id="UP001498421">
    <property type="component" value="Unassembled WGS sequence"/>
</dbReference>
<evidence type="ECO:0000256" key="1">
    <source>
        <dbReference type="ARBA" id="ARBA00022741"/>
    </source>
</evidence>
<dbReference type="InterPro" id="IPR027417">
    <property type="entry name" value="P-loop_NTPase"/>
</dbReference>
<evidence type="ECO:0000256" key="2">
    <source>
        <dbReference type="ARBA" id="ARBA00022840"/>
    </source>
</evidence>
<keyword evidence="1" id="KW-0547">Nucleotide-binding</keyword>
<sequence length="387" mass="43816">MRPRRRKEKALTYLSTDKSLVESSCKPFDPKRHSRPDACVKTYNVVTDVINQAKFDWIIADEAHVAKKLKGSYHHMLGHLQWDSILWVTGTPLAGSLKDLLSPLRLMWDVYGIEWNPTKRSLGWLPGLSRDDYGPYKLENVLDNDTTVGMFARPEKDGEGMMWKKKSPTRASPPLKWPSTMTALAYEWFHLIFSRPQQDSSIGALVSAGTLFEQSSRLCTFAARCALQSPSTMTRSYTHPRVFSLEWLDSLVELFCLHFHLFAQLLDMIKGCFGSTQDTVKRLLHCTRQGLNRLGVRLMRSRTLDFGAMYKAIQRFHMDVEIAHLLVHGLCRPGVDWPGCTLNTCAELDGLRAVVLQLGIELVPGDVRSFQKLAFLLTPGVHALAVL</sequence>
<dbReference type="EMBL" id="JAZAVK010000251">
    <property type="protein sequence ID" value="KAK7415183.1"/>
    <property type="molecule type" value="Genomic_DNA"/>
</dbReference>